<sequence>MLFDYDTMIANKQQQNKKRAQTRPRQKIRLSILAMFLHIVDGTAPIDVDVRRFPKTCQSRLEALDIGRRVDHFLAEVAQILVRHADLMLLGQIFFHGATAVLIIQDDGRRLLFRIVFDVAELLLVLNRYAVSR</sequence>
<accession>C9LX92</accession>
<dbReference type="Proteomes" id="UP000003505">
    <property type="component" value="Unassembled WGS sequence"/>
</dbReference>
<evidence type="ECO:0000313" key="2">
    <source>
        <dbReference type="Proteomes" id="UP000003505"/>
    </source>
</evidence>
<evidence type="ECO:0000313" key="1">
    <source>
        <dbReference type="EMBL" id="EEX76569.1"/>
    </source>
</evidence>
<protein>
    <submittedName>
        <fullName evidence="1">Uncharacterized protein</fullName>
    </submittedName>
</protein>
<dbReference type="AlphaFoldDB" id="C9LX92"/>
<organism evidence="1 2">
    <name type="scientific">Selenomonas sputigena (strain ATCC 35185 / DSM 20758 / CCUG 44933 / VPI D19B-28)</name>
    <dbReference type="NCBI Taxonomy" id="546271"/>
    <lineage>
        <taxon>Bacteria</taxon>
        <taxon>Bacillati</taxon>
        <taxon>Bacillota</taxon>
        <taxon>Negativicutes</taxon>
        <taxon>Selenomonadales</taxon>
        <taxon>Selenomonadaceae</taxon>
        <taxon>Selenomonas</taxon>
    </lineage>
</organism>
<comment type="caution">
    <text evidence="1">The sequence shown here is derived from an EMBL/GenBank/DDBJ whole genome shotgun (WGS) entry which is preliminary data.</text>
</comment>
<dbReference type="EMBL" id="ACKP02000048">
    <property type="protein sequence ID" value="EEX76569.1"/>
    <property type="molecule type" value="Genomic_DNA"/>
</dbReference>
<gene>
    <name evidence="1" type="ORF">SELSPUOL_02095</name>
</gene>
<reference evidence="1 2" key="1">
    <citation type="submission" date="2009-09" db="EMBL/GenBank/DDBJ databases">
        <authorList>
            <person name="Weinstock G."/>
            <person name="Sodergren E."/>
            <person name="Clifton S."/>
            <person name="Fulton L."/>
            <person name="Fulton B."/>
            <person name="Courtney L."/>
            <person name="Fronick C."/>
            <person name="Harrison M."/>
            <person name="Strong C."/>
            <person name="Farmer C."/>
            <person name="Delahaunty K."/>
            <person name="Markovic C."/>
            <person name="Hall O."/>
            <person name="Minx P."/>
            <person name="Tomlinson C."/>
            <person name="Mitreva M."/>
            <person name="Nelson J."/>
            <person name="Hou S."/>
            <person name="Wollam A."/>
            <person name="Pepin K.H."/>
            <person name="Johnson M."/>
            <person name="Bhonagiri V."/>
            <person name="Nash W.E."/>
            <person name="Warren W."/>
            <person name="Chinwalla A."/>
            <person name="Mardis E.R."/>
            <person name="Wilson R.K."/>
        </authorList>
    </citation>
    <scope>NUCLEOTIDE SEQUENCE [LARGE SCALE GENOMIC DNA]</scope>
    <source>
        <strain evidence="2">ATCC 35185 / DSM 20758 / VPI D19B-28</strain>
    </source>
</reference>
<name>C9LX92_SELS3</name>
<proteinExistence type="predicted"/>